<reference evidence="3 4" key="1">
    <citation type="submission" date="2021-01" db="EMBL/GenBank/DDBJ databases">
        <title>Genome public.</title>
        <authorList>
            <person name="Liu C."/>
            <person name="Sun Q."/>
        </authorList>
    </citation>
    <scope>NUCLEOTIDE SEQUENCE [LARGE SCALE GENOMIC DNA]</scope>
    <source>
        <strain evidence="3 4">YIM B02515</strain>
    </source>
</reference>
<dbReference type="PANTHER" id="PTHR32305">
    <property type="match status" value="1"/>
</dbReference>
<organism evidence="3 4">
    <name type="scientific">Clostridium rhizosphaerae</name>
    <dbReference type="NCBI Taxonomy" id="2803861"/>
    <lineage>
        <taxon>Bacteria</taxon>
        <taxon>Bacillati</taxon>
        <taxon>Bacillota</taxon>
        <taxon>Clostridia</taxon>
        <taxon>Eubacteriales</taxon>
        <taxon>Clostridiaceae</taxon>
        <taxon>Clostridium</taxon>
    </lineage>
</organism>
<dbReference type="RefSeq" id="WP_202749618.1">
    <property type="nucleotide sequence ID" value="NZ_JAESWC010000008.1"/>
</dbReference>
<protein>
    <submittedName>
        <fullName evidence="3">RHS repeat-associated core domain-containing protein</fullName>
    </submittedName>
</protein>
<feature type="domain" description="Teneurin-like YD-shell" evidence="2">
    <location>
        <begin position="12"/>
        <end position="115"/>
    </location>
</feature>
<dbReference type="InterPro" id="IPR050708">
    <property type="entry name" value="T6SS_VgrG/RHS"/>
</dbReference>
<dbReference type="Pfam" id="PF25023">
    <property type="entry name" value="TEN_YD-shell"/>
    <property type="match status" value="1"/>
</dbReference>
<evidence type="ECO:0000256" key="1">
    <source>
        <dbReference type="ARBA" id="ARBA00022737"/>
    </source>
</evidence>
<dbReference type="NCBIfam" id="TIGR03696">
    <property type="entry name" value="Rhs_assc_core"/>
    <property type="match status" value="1"/>
</dbReference>
<dbReference type="Proteomes" id="UP000632377">
    <property type="component" value="Unassembled WGS sequence"/>
</dbReference>
<proteinExistence type="predicted"/>
<dbReference type="EMBL" id="JAESWC010000008">
    <property type="protein sequence ID" value="MBL4936775.1"/>
    <property type="molecule type" value="Genomic_DNA"/>
</dbReference>
<evidence type="ECO:0000313" key="3">
    <source>
        <dbReference type="EMBL" id="MBL4936775.1"/>
    </source>
</evidence>
<dbReference type="Gene3D" id="2.180.10.10">
    <property type="entry name" value="RHS repeat-associated core"/>
    <property type="match status" value="1"/>
</dbReference>
<keyword evidence="4" id="KW-1185">Reference proteome</keyword>
<sequence>MIASKRLDGNYANKYFFYNYDIRGSVSSIINPEGSLVKGYDYDEFGKTADKGDSLFKNTTKFTGAVHDLSANLYYMDSRFYNPITGRFLTQDTYSGNPYEPWTQHLYSYCSNDPVNFIDPTHPAGSALASD</sequence>
<evidence type="ECO:0000313" key="4">
    <source>
        <dbReference type="Proteomes" id="UP000632377"/>
    </source>
</evidence>
<comment type="caution">
    <text evidence="3">The sequence shown here is derived from an EMBL/GenBank/DDBJ whole genome shotgun (WGS) entry which is preliminary data.</text>
</comment>
<accession>A0ABS1TBU1</accession>
<dbReference type="InterPro" id="IPR022385">
    <property type="entry name" value="Rhs_assc_core"/>
</dbReference>
<evidence type="ECO:0000259" key="2">
    <source>
        <dbReference type="Pfam" id="PF25023"/>
    </source>
</evidence>
<keyword evidence="1" id="KW-0677">Repeat</keyword>
<name>A0ABS1TBU1_9CLOT</name>
<dbReference type="InterPro" id="IPR056823">
    <property type="entry name" value="TEN-like_YD-shell"/>
</dbReference>
<gene>
    <name evidence="3" type="ORF">JK636_13510</name>
</gene>
<dbReference type="PANTHER" id="PTHR32305:SF15">
    <property type="entry name" value="PROTEIN RHSA-RELATED"/>
    <property type="match status" value="1"/>
</dbReference>